<dbReference type="InterPro" id="IPR009057">
    <property type="entry name" value="Homeodomain-like_sf"/>
</dbReference>
<dbReference type="SUPFAM" id="SSF46689">
    <property type="entry name" value="Homeodomain-like"/>
    <property type="match status" value="1"/>
</dbReference>
<dbReference type="SMART" id="SM00342">
    <property type="entry name" value="HTH_ARAC"/>
    <property type="match status" value="1"/>
</dbReference>
<protein>
    <submittedName>
        <fullName evidence="5">AraC family transcriptional regulator</fullName>
    </submittedName>
</protein>
<reference evidence="5" key="1">
    <citation type="submission" date="2020-10" db="EMBL/GenBank/DDBJ databases">
        <authorList>
            <person name="Gilroy R."/>
        </authorList>
    </citation>
    <scope>NUCLEOTIDE SEQUENCE</scope>
    <source>
        <strain evidence="5">3924</strain>
    </source>
</reference>
<dbReference type="Pfam" id="PF12833">
    <property type="entry name" value="HTH_18"/>
    <property type="match status" value="1"/>
</dbReference>
<evidence type="ECO:0000256" key="2">
    <source>
        <dbReference type="ARBA" id="ARBA00023125"/>
    </source>
</evidence>
<keyword evidence="3" id="KW-0804">Transcription</keyword>
<dbReference type="PROSITE" id="PS01124">
    <property type="entry name" value="HTH_ARAC_FAMILY_2"/>
    <property type="match status" value="1"/>
</dbReference>
<keyword evidence="1" id="KW-0805">Transcription regulation</keyword>
<dbReference type="PANTHER" id="PTHR43280">
    <property type="entry name" value="ARAC-FAMILY TRANSCRIPTIONAL REGULATOR"/>
    <property type="match status" value="1"/>
</dbReference>
<reference evidence="5" key="2">
    <citation type="journal article" date="2021" name="PeerJ">
        <title>Extensive microbial diversity within the chicken gut microbiome revealed by metagenomics and culture.</title>
        <authorList>
            <person name="Gilroy R."/>
            <person name="Ravi A."/>
            <person name="Getino M."/>
            <person name="Pursley I."/>
            <person name="Horton D.L."/>
            <person name="Alikhan N.F."/>
            <person name="Baker D."/>
            <person name="Gharbi K."/>
            <person name="Hall N."/>
            <person name="Watson M."/>
            <person name="Adriaenssens E.M."/>
            <person name="Foster-Nyarko E."/>
            <person name="Jarju S."/>
            <person name="Secka A."/>
            <person name="Antonio M."/>
            <person name="Oren A."/>
            <person name="Chaudhuri R.R."/>
            <person name="La Ragione R."/>
            <person name="Hildebrand F."/>
            <person name="Pallen M.J."/>
        </authorList>
    </citation>
    <scope>NUCLEOTIDE SEQUENCE</scope>
    <source>
        <strain evidence="5">3924</strain>
    </source>
</reference>
<accession>A0A940DJZ3</accession>
<name>A0A940DJZ3_9BACT</name>
<gene>
    <name evidence="5" type="ORF">IAC51_06890</name>
</gene>
<dbReference type="InterPro" id="IPR018060">
    <property type="entry name" value="HTH_AraC"/>
</dbReference>
<organism evidence="5 6">
    <name type="scientific">Candidatus Aphodosoma intestinipullorum</name>
    <dbReference type="NCBI Taxonomy" id="2840674"/>
    <lineage>
        <taxon>Bacteria</taxon>
        <taxon>Pseudomonadati</taxon>
        <taxon>Bacteroidota</taxon>
        <taxon>Bacteroidia</taxon>
        <taxon>Bacteroidales</taxon>
        <taxon>Candidatus Aphodosoma</taxon>
    </lineage>
</organism>
<feature type="domain" description="HTH araC/xylS-type" evidence="4">
    <location>
        <begin position="186"/>
        <end position="284"/>
    </location>
</feature>
<dbReference type="AlphaFoldDB" id="A0A940DJZ3"/>
<evidence type="ECO:0000313" key="5">
    <source>
        <dbReference type="EMBL" id="MBO8440360.1"/>
    </source>
</evidence>
<sequence>MPRTSLYSNIASYYGERLHDDFILVRSAENLPFGSTPEKFPDCIAAFCRKGRAKVTIDGSTFNMKKNQMLFIMPERIVANISNSKDFRATYSCVSREFIEDITYRFPIDLFSYLERTPCHDLPPEFIEDAIGYFEFMDKKKERETPYQKDIFYHIAYCFCLDLYDFIFREEMKIPQGRNITETHFERFRKCVADTIRDNLPMTYYSDALSLTEKHLNKIVQKAVGMSAKRYVTTLRIKEIKHDLNTTALSVKEIASGLNFSSTDVMLHMFKRHTGMTPTEYRTKSQKGREE</sequence>
<dbReference type="PANTHER" id="PTHR43280:SF32">
    <property type="entry name" value="TRANSCRIPTIONAL REGULATORY PROTEIN"/>
    <property type="match status" value="1"/>
</dbReference>
<dbReference type="Gene3D" id="1.10.10.60">
    <property type="entry name" value="Homeodomain-like"/>
    <property type="match status" value="1"/>
</dbReference>
<dbReference type="GO" id="GO:0043565">
    <property type="term" value="F:sequence-specific DNA binding"/>
    <property type="evidence" value="ECO:0007669"/>
    <property type="project" value="InterPro"/>
</dbReference>
<comment type="caution">
    <text evidence="5">The sequence shown here is derived from an EMBL/GenBank/DDBJ whole genome shotgun (WGS) entry which is preliminary data.</text>
</comment>
<dbReference type="Proteomes" id="UP000712007">
    <property type="component" value="Unassembled WGS sequence"/>
</dbReference>
<evidence type="ECO:0000313" key="6">
    <source>
        <dbReference type="Proteomes" id="UP000712007"/>
    </source>
</evidence>
<evidence type="ECO:0000256" key="1">
    <source>
        <dbReference type="ARBA" id="ARBA00023015"/>
    </source>
</evidence>
<evidence type="ECO:0000256" key="3">
    <source>
        <dbReference type="ARBA" id="ARBA00023163"/>
    </source>
</evidence>
<keyword evidence="2" id="KW-0238">DNA-binding</keyword>
<dbReference type="EMBL" id="JADIMV010000117">
    <property type="protein sequence ID" value="MBO8440360.1"/>
    <property type="molecule type" value="Genomic_DNA"/>
</dbReference>
<proteinExistence type="predicted"/>
<dbReference type="GO" id="GO:0003700">
    <property type="term" value="F:DNA-binding transcription factor activity"/>
    <property type="evidence" value="ECO:0007669"/>
    <property type="project" value="InterPro"/>
</dbReference>
<evidence type="ECO:0000259" key="4">
    <source>
        <dbReference type="PROSITE" id="PS01124"/>
    </source>
</evidence>